<evidence type="ECO:0000313" key="4">
    <source>
        <dbReference type="Proteomes" id="UP001595916"/>
    </source>
</evidence>
<dbReference type="InterPro" id="IPR001453">
    <property type="entry name" value="MoaB/Mog_dom"/>
</dbReference>
<dbReference type="InterPro" id="IPR050101">
    <property type="entry name" value="CinA"/>
</dbReference>
<dbReference type="InterPro" id="IPR041424">
    <property type="entry name" value="CinA_KH"/>
</dbReference>
<comment type="caution">
    <text evidence="3">The sequence shown here is derived from an EMBL/GenBank/DDBJ whole genome shotgun (WGS) entry which is preliminary data.</text>
</comment>
<protein>
    <recommendedName>
        <fullName evidence="1">Putative competence-damage inducible protein</fullName>
    </recommendedName>
</protein>
<dbReference type="Pfam" id="PF18146">
    <property type="entry name" value="CinA_KH"/>
    <property type="match status" value="1"/>
</dbReference>
<dbReference type="HAMAP" id="MF_00226_B">
    <property type="entry name" value="CinA_B"/>
    <property type="match status" value="1"/>
</dbReference>
<dbReference type="NCBIfam" id="TIGR00199">
    <property type="entry name" value="PncC_domain"/>
    <property type="match status" value="1"/>
</dbReference>
<dbReference type="SMART" id="SM00852">
    <property type="entry name" value="MoCF_biosynth"/>
    <property type="match status" value="1"/>
</dbReference>
<dbReference type="Gene3D" id="3.90.950.20">
    <property type="entry name" value="CinA-like"/>
    <property type="match status" value="1"/>
</dbReference>
<dbReference type="InterPro" id="IPR008135">
    <property type="entry name" value="Competence-induced_CinA"/>
</dbReference>
<comment type="similarity">
    <text evidence="1">Belongs to the CinA family.</text>
</comment>
<organism evidence="3 4">
    <name type="scientific">Filifactor villosus</name>
    <dbReference type="NCBI Taxonomy" id="29374"/>
    <lineage>
        <taxon>Bacteria</taxon>
        <taxon>Bacillati</taxon>
        <taxon>Bacillota</taxon>
        <taxon>Clostridia</taxon>
        <taxon>Peptostreptococcales</taxon>
        <taxon>Filifactoraceae</taxon>
        <taxon>Filifactor</taxon>
    </lineage>
</organism>
<accession>A0ABV9QM41</accession>
<name>A0ABV9QM41_9FIRM</name>
<dbReference type="InterPro" id="IPR008136">
    <property type="entry name" value="CinA_C"/>
</dbReference>
<feature type="domain" description="MoaB/Mog" evidence="2">
    <location>
        <begin position="4"/>
        <end position="176"/>
    </location>
</feature>
<dbReference type="Pfam" id="PF02464">
    <property type="entry name" value="CinA"/>
    <property type="match status" value="1"/>
</dbReference>
<dbReference type="PANTHER" id="PTHR13939">
    <property type="entry name" value="NICOTINAMIDE-NUCLEOTIDE AMIDOHYDROLASE PNCC"/>
    <property type="match status" value="1"/>
</dbReference>
<dbReference type="Proteomes" id="UP001595916">
    <property type="component" value="Unassembled WGS sequence"/>
</dbReference>
<reference evidence="4" key="1">
    <citation type="journal article" date="2019" name="Int. J. Syst. Evol. Microbiol.">
        <title>The Global Catalogue of Microorganisms (GCM) 10K type strain sequencing project: providing services to taxonomists for standard genome sequencing and annotation.</title>
        <authorList>
            <consortium name="The Broad Institute Genomics Platform"/>
            <consortium name="The Broad Institute Genome Sequencing Center for Infectious Disease"/>
            <person name="Wu L."/>
            <person name="Ma J."/>
        </authorList>
    </citation>
    <scope>NUCLEOTIDE SEQUENCE [LARGE SCALE GENOMIC DNA]</scope>
    <source>
        <strain evidence="4">CCUG 46385</strain>
    </source>
</reference>
<dbReference type="NCBIfam" id="TIGR00177">
    <property type="entry name" value="molyb_syn"/>
    <property type="match status" value="1"/>
</dbReference>
<dbReference type="Pfam" id="PF00994">
    <property type="entry name" value="MoCF_biosynth"/>
    <property type="match status" value="1"/>
</dbReference>
<evidence type="ECO:0000256" key="1">
    <source>
        <dbReference type="HAMAP-Rule" id="MF_00226"/>
    </source>
</evidence>
<evidence type="ECO:0000259" key="2">
    <source>
        <dbReference type="SMART" id="SM00852"/>
    </source>
</evidence>
<proteinExistence type="inferred from homology"/>
<dbReference type="InterPro" id="IPR036653">
    <property type="entry name" value="CinA-like_C"/>
</dbReference>
<dbReference type="SUPFAM" id="SSF53218">
    <property type="entry name" value="Molybdenum cofactor biosynthesis proteins"/>
    <property type="match status" value="1"/>
</dbReference>
<dbReference type="PIRSF" id="PIRSF006728">
    <property type="entry name" value="CinA"/>
    <property type="match status" value="1"/>
</dbReference>
<dbReference type="Gene3D" id="3.40.980.10">
    <property type="entry name" value="MoaB/Mog-like domain"/>
    <property type="match status" value="1"/>
</dbReference>
<dbReference type="EMBL" id="JBHSHL010000042">
    <property type="protein sequence ID" value="MFC4805279.1"/>
    <property type="molecule type" value="Genomic_DNA"/>
</dbReference>
<dbReference type="PANTHER" id="PTHR13939:SF0">
    <property type="entry name" value="NMN AMIDOHYDROLASE-LIKE PROTEIN YFAY"/>
    <property type="match status" value="1"/>
</dbReference>
<keyword evidence="4" id="KW-1185">Reference proteome</keyword>
<gene>
    <name evidence="1" type="primary">cinA</name>
    <name evidence="3" type="ORF">ACFO4R_09315</name>
</gene>
<dbReference type="SUPFAM" id="SSF142433">
    <property type="entry name" value="CinA-like"/>
    <property type="match status" value="1"/>
</dbReference>
<evidence type="ECO:0000313" key="3">
    <source>
        <dbReference type="EMBL" id="MFC4805279.1"/>
    </source>
</evidence>
<dbReference type="NCBIfam" id="TIGR00200">
    <property type="entry name" value="cinA_nterm"/>
    <property type="match status" value="1"/>
</dbReference>
<dbReference type="CDD" id="cd00885">
    <property type="entry name" value="cinA"/>
    <property type="match status" value="1"/>
</dbReference>
<dbReference type="RefSeq" id="WP_379788824.1">
    <property type="nucleotide sequence ID" value="NZ_JBHSHL010000042.1"/>
</dbReference>
<dbReference type="InterPro" id="IPR036425">
    <property type="entry name" value="MoaB/Mog-like_dom_sf"/>
</dbReference>
<dbReference type="NCBIfam" id="NF001813">
    <property type="entry name" value="PRK00549.1"/>
    <property type="match status" value="1"/>
</dbReference>
<sequence>MRAEILCVGTELLHGDIVNTNAAFISKQLAKIGIDVHYQSVVGDNPDRMKEAYRIALNRADVIISTGGLGPTRDDITKEVVAEFFELPMVYDEESYKHMVERYTKFQRKVPENNLRQAYFPQGSKILTNVLGTANACILDRSDKRGNQKIVVLLPGPPFEMKPLLEKQVVPYLSGYSDQTVVACKIVVTELGESRAEEMVLDLIESQTNPTIATYAGKGEVLFRITAKARTKEKALELIDPVKQELLKRFGGNATLVSNDAGVEEIVAQLLLDKGITLATAESCTGGLLAGKLINFPGISKVYKEGFVTYTDESKEKRLGVSSRTLENFGAVSKETAKEMAKGVCETAGADMGVSVTGIAGPSGATAQKPVGLIYICIFYKGEYTLKELNRDGDRQTIRERAVNTALDEMRKLLLKTVREER</sequence>